<proteinExistence type="predicted"/>
<evidence type="ECO:0000313" key="2">
    <source>
        <dbReference type="Proteomes" id="UP000620124"/>
    </source>
</evidence>
<organism evidence="1 2">
    <name type="scientific">Mycena venus</name>
    <dbReference type="NCBI Taxonomy" id="2733690"/>
    <lineage>
        <taxon>Eukaryota</taxon>
        <taxon>Fungi</taxon>
        <taxon>Dikarya</taxon>
        <taxon>Basidiomycota</taxon>
        <taxon>Agaricomycotina</taxon>
        <taxon>Agaricomycetes</taxon>
        <taxon>Agaricomycetidae</taxon>
        <taxon>Agaricales</taxon>
        <taxon>Marasmiineae</taxon>
        <taxon>Mycenaceae</taxon>
        <taxon>Mycena</taxon>
    </lineage>
</organism>
<comment type="caution">
    <text evidence="1">The sequence shown here is derived from an EMBL/GenBank/DDBJ whole genome shotgun (WGS) entry which is preliminary data.</text>
</comment>
<dbReference type="AlphaFoldDB" id="A0A8H6Y8H5"/>
<reference evidence="1" key="1">
    <citation type="submission" date="2020-05" db="EMBL/GenBank/DDBJ databases">
        <title>Mycena genomes resolve the evolution of fungal bioluminescence.</title>
        <authorList>
            <person name="Tsai I.J."/>
        </authorList>
    </citation>
    <scope>NUCLEOTIDE SEQUENCE</scope>
    <source>
        <strain evidence="1">CCC161011</strain>
    </source>
</reference>
<dbReference type="OrthoDB" id="3250555at2759"/>
<dbReference type="Proteomes" id="UP000620124">
    <property type="component" value="Unassembled WGS sequence"/>
</dbReference>
<dbReference type="EMBL" id="JACAZI010000008">
    <property type="protein sequence ID" value="KAF7353812.1"/>
    <property type="molecule type" value="Genomic_DNA"/>
</dbReference>
<protein>
    <submittedName>
        <fullName evidence="1">Uncharacterized protein</fullName>
    </submittedName>
</protein>
<gene>
    <name evidence="1" type="ORF">MVEN_01066700</name>
</gene>
<evidence type="ECO:0000313" key="1">
    <source>
        <dbReference type="EMBL" id="KAF7353812.1"/>
    </source>
</evidence>
<name>A0A8H6Y8H5_9AGAR</name>
<keyword evidence="2" id="KW-1185">Reference proteome</keyword>
<sequence>MISSRLLRSTPTLTSQPVLAIPFDVPIIAPPPDHIGRLPLSKETAAKIRIGNFLAREGSCRAEDRLDAMTVAAAVSIWEDEDEGRRELDRLKWEHILGIGPEFRRMVINWILDVLPKKSAYFPPIKYASHRLSRSASHRSTCSNDSFSSVLDLDFDDKGIPDLIDQLLYSPETRFHAAYMFVRYWYLLMGDRKQKERIKSMQEAAAAAENDLPYDPAIPAEGWYLVGWDSCIACLAISVKVAQRDVLEVFKFRLGGTPQPILDELWIALPSLQQLLEFQNGWKFAQKETWWRLFDAVAEPDVLKFPISLLTVAALAEALIAALVSKYEFDASVNSQVIRRRNNNKNHATESKKHRQKLETRAKKEMEGVVQDIQAIIGISDVFFFISFLECSLTFFHSQH</sequence>
<accession>A0A8H6Y8H5</accession>